<evidence type="ECO:0000313" key="6">
    <source>
        <dbReference type="Proteomes" id="UP001324287"/>
    </source>
</evidence>
<reference evidence="5 6" key="1">
    <citation type="submission" date="2023-12" db="EMBL/GenBank/DDBJ databases">
        <title>Blastococcus brunescens sp. nov., an actonobacterium isolated from sandstone collected in sahara desert.</title>
        <authorList>
            <person name="Gtari M."/>
            <person name="Ghodhbane F."/>
        </authorList>
    </citation>
    <scope>NUCLEOTIDE SEQUENCE [LARGE SCALE GENOMIC DNA]</scope>
    <source>
        <strain evidence="5 6">BMG 8361</strain>
    </source>
</reference>
<feature type="domain" description="Aldehyde oxidase/xanthine dehydrogenase first molybdopterin binding" evidence="3">
    <location>
        <begin position="1"/>
        <end position="205"/>
    </location>
</feature>
<evidence type="ECO:0000256" key="2">
    <source>
        <dbReference type="SAM" id="MobiDB-lite"/>
    </source>
</evidence>
<dbReference type="PANTHER" id="PTHR11908">
    <property type="entry name" value="XANTHINE DEHYDROGENASE"/>
    <property type="match status" value="1"/>
</dbReference>
<dbReference type="SUPFAM" id="SSF56003">
    <property type="entry name" value="Molybdenum cofactor-binding domain"/>
    <property type="match status" value="1"/>
</dbReference>
<dbReference type="InterPro" id="IPR016208">
    <property type="entry name" value="Ald_Oxase/xanthine_DH-like"/>
</dbReference>
<evidence type="ECO:0000259" key="4">
    <source>
        <dbReference type="Pfam" id="PF20256"/>
    </source>
</evidence>
<dbReference type="Proteomes" id="UP001324287">
    <property type="component" value="Chromosome"/>
</dbReference>
<evidence type="ECO:0000256" key="1">
    <source>
        <dbReference type="ARBA" id="ARBA00022505"/>
    </source>
</evidence>
<protein>
    <submittedName>
        <fullName evidence="5">Molybdopterin cofactor-binding domain-containing protein</fullName>
    </submittedName>
</protein>
<gene>
    <name evidence="5" type="ORF">U6N30_28285</name>
</gene>
<feature type="region of interest" description="Disordered" evidence="2">
    <location>
        <begin position="585"/>
        <end position="613"/>
    </location>
</feature>
<sequence length="635" mass="67205">MEPRGCVADYDPSSQKLTVWSSTQAPHRLARDLSSVTGLPEHAIRVVMHDIGGGFGQKIPTQLEDVAVVLASMACGRPVRWIEDRQENLMAAPHSRDQELELELALDEQMRFTGMRARIVGDAGAYSFNAASPLTEAYRGARSVPGVYRIDNFTYDITIRLSNKSPIAPYRGVGLVAAQCARELLIDEAARRLGVDRFELRALNIIQASEMPYTTSTGWVFQDMSFQETLDKAREILTDGATAPRPGMLRGVGISPFAEPTGLGGSGGMQLHGFLSPSHDSARVVVNTSGKATVSFGTPSMGQGLETTMAQVAADALGLPVEDVSVTWSDTSQAPISLTGSRASRGAVVSGGAVGLAAGDVKKQLLAVAARLLEADEQDLDVRDGQVWVAGETEPRLSVRETVTAGFGRDDLRSADQERSFEATRLYDPPANYSNACVVAVVDVDPGTGGVEIQRLIAAEDCGVMINPMIVEGQFLGASAQAIGAALLEQVVYNEDGQPITSTLVDYLLPTAGDTVRVELEHVETPSTATWGGLKGVGESGAIGSLAAVVAAVADAVAVRGAVVEKLPLLPGTVWALLQEAGEGHPEDARTAGGASEAADASPRRPVPVVTREPMYPGHPALVSRRTPWMYCTHT</sequence>
<dbReference type="Gene3D" id="3.30.365.10">
    <property type="entry name" value="Aldehyde oxidase/xanthine dehydrogenase, molybdopterin binding domain"/>
    <property type="match status" value="4"/>
</dbReference>
<dbReference type="InterPro" id="IPR008274">
    <property type="entry name" value="AldOxase/xan_DH_MoCoBD1"/>
</dbReference>
<proteinExistence type="predicted"/>
<accession>A0ABZ1BBU6</accession>
<name>A0ABZ1BBU6_9ACTN</name>
<dbReference type="Pfam" id="PF02738">
    <property type="entry name" value="MoCoBD_1"/>
    <property type="match status" value="1"/>
</dbReference>
<feature type="domain" description="Aldehyde oxidase/xanthine dehydrogenase second molybdopterin binding" evidence="4">
    <location>
        <begin position="247"/>
        <end position="515"/>
    </location>
</feature>
<dbReference type="Pfam" id="PF20256">
    <property type="entry name" value="MoCoBD_2"/>
    <property type="match status" value="1"/>
</dbReference>
<keyword evidence="1" id="KW-0500">Molybdenum</keyword>
<dbReference type="InterPro" id="IPR037165">
    <property type="entry name" value="AldOxase/xan_DH_Mopterin-bd_sf"/>
</dbReference>
<keyword evidence="6" id="KW-1185">Reference proteome</keyword>
<dbReference type="EMBL" id="CP141261">
    <property type="protein sequence ID" value="WRL67204.1"/>
    <property type="molecule type" value="Genomic_DNA"/>
</dbReference>
<dbReference type="RefSeq" id="WP_324278511.1">
    <property type="nucleotide sequence ID" value="NZ_CP141261.1"/>
</dbReference>
<evidence type="ECO:0000313" key="5">
    <source>
        <dbReference type="EMBL" id="WRL67204.1"/>
    </source>
</evidence>
<evidence type="ECO:0000259" key="3">
    <source>
        <dbReference type="Pfam" id="PF02738"/>
    </source>
</evidence>
<organism evidence="5 6">
    <name type="scientific">Blastococcus brunescens</name>
    <dbReference type="NCBI Taxonomy" id="1564165"/>
    <lineage>
        <taxon>Bacteria</taxon>
        <taxon>Bacillati</taxon>
        <taxon>Actinomycetota</taxon>
        <taxon>Actinomycetes</taxon>
        <taxon>Geodermatophilales</taxon>
        <taxon>Geodermatophilaceae</taxon>
        <taxon>Blastococcus</taxon>
    </lineage>
</organism>
<dbReference type="InterPro" id="IPR046867">
    <property type="entry name" value="AldOxase/xan_DH_MoCoBD2"/>
</dbReference>
<dbReference type="PANTHER" id="PTHR11908:SF132">
    <property type="entry name" value="ALDEHYDE OXIDASE 1-RELATED"/>
    <property type="match status" value="1"/>
</dbReference>